<dbReference type="SMART" id="SM00018">
    <property type="entry name" value="PD"/>
    <property type="match status" value="2"/>
</dbReference>
<evidence type="ECO:0000313" key="12">
    <source>
        <dbReference type="Proteomes" id="UP000515203"/>
    </source>
</evidence>
<organism evidence="12 13">
    <name type="scientific">Octodon degus</name>
    <name type="common">Degu</name>
    <name type="synonym">Sciurus degus</name>
    <dbReference type="NCBI Taxonomy" id="10160"/>
    <lineage>
        <taxon>Eukaryota</taxon>
        <taxon>Metazoa</taxon>
        <taxon>Chordata</taxon>
        <taxon>Craniata</taxon>
        <taxon>Vertebrata</taxon>
        <taxon>Euteleostomi</taxon>
        <taxon>Mammalia</taxon>
        <taxon>Eutheria</taxon>
        <taxon>Euarchontoglires</taxon>
        <taxon>Glires</taxon>
        <taxon>Rodentia</taxon>
        <taxon>Hystricomorpha</taxon>
        <taxon>Octodontidae</taxon>
        <taxon>Octodon</taxon>
    </lineage>
</organism>
<dbReference type="PRINTS" id="PR00680">
    <property type="entry name" value="PTREFOIL"/>
</dbReference>
<feature type="disulfide bond" evidence="9">
    <location>
        <begin position="52"/>
        <end position="69"/>
    </location>
</feature>
<comment type="subcellular location">
    <subcellularLocation>
        <location evidence="1">Secreted</location>
    </subcellularLocation>
</comment>
<keyword evidence="12" id="KW-1185">Reference proteome</keyword>
<keyword evidence="3 10" id="KW-0732">Signal</keyword>
<feature type="disulfide bond" evidence="9">
    <location>
        <begin position="42"/>
        <end position="57"/>
    </location>
</feature>
<dbReference type="CDD" id="cd00111">
    <property type="entry name" value="Trefoil"/>
    <property type="match status" value="2"/>
</dbReference>
<dbReference type="AlphaFoldDB" id="A0A6P3EUH2"/>
<feature type="disulfide bond" evidence="9">
    <location>
        <begin position="101"/>
        <end position="118"/>
    </location>
</feature>
<dbReference type="SUPFAM" id="SSF57492">
    <property type="entry name" value="Trefoil"/>
    <property type="match status" value="2"/>
</dbReference>
<feature type="domain" description="P-type" evidence="11">
    <location>
        <begin position="29"/>
        <end position="73"/>
    </location>
</feature>
<evidence type="ECO:0000256" key="8">
    <source>
        <dbReference type="ARBA" id="ARBA00083019"/>
    </source>
</evidence>
<sequence>MRPQSAPLLAVVLVLGLCALVAGEKPSPCQCSRLSPHNRKNCGFPGITSDQCFNLGCCFSSSVIGVPWCFDPLPKQVDQQCVMEVSDRKNCGYPGISPEDCASRHCCFSDTIPQVPWCFFPKSVEGFPSILRAFWVNVEVIQGFAGRFPTLQEEQTPQEAPWVWTAIIKMHQDADC</sequence>
<evidence type="ECO:0000256" key="1">
    <source>
        <dbReference type="ARBA" id="ARBA00004613"/>
    </source>
</evidence>
<dbReference type="Pfam" id="PF00088">
    <property type="entry name" value="Trefoil"/>
    <property type="match status" value="2"/>
</dbReference>
<evidence type="ECO:0000256" key="2">
    <source>
        <dbReference type="ARBA" id="ARBA00022525"/>
    </source>
</evidence>
<evidence type="ECO:0000256" key="6">
    <source>
        <dbReference type="ARBA" id="ARBA00043900"/>
    </source>
</evidence>
<reference evidence="13" key="1">
    <citation type="submission" date="2025-08" db="UniProtKB">
        <authorList>
            <consortium name="RefSeq"/>
        </authorList>
    </citation>
    <scope>IDENTIFICATION</scope>
</reference>
<dbReference type="FunFam" id="4.10.110.10:FF:000005">
    <property type="entry name" value="Trefoil factor 2"/>
    <property type="match status" value="1"/>
</dbReference>
<evidence type="ECO:0000256" key="10">
    <source>
        <dbReference type="SAM" id="SignalP"/>
    </source>
</evidence>
<dbReference type="InterPro" id="IPR000519">
    <property type="entry name" value="P_trefoil_dom"/>
</dbReference>
<evidence type="ECO:0000256" key="7">
    <source>
        <dbReference type="ARBA" id="ARBA00044091"/>
    </source>
</evidence>
<dbReference type="OrthoDB" id="10051464at2759"/>
<dbReference type="Proteomes" id="UP000515203">
    <property type="component" value="Unplaced"/>
</dbReference>
<evidence type="ECO:0000313" key="13">
    <source>
        <dbReference type="RefSeq" id="XP_004632002.1"/>
    </source>
</evidence>
<feature type="signal peptide" evidence="10">
    <location>
        <begin position="1"/>
        <end position="23"/>
    </location>
</feature>
<dbReference type="FunFam" id="4.10.110.10:FF:000001">
    <property type="entry name" value="Trefoil factor 3"/>
    <property type="match status" value="1"/>
</dbReference>
<evidence type="ECO:0000256" key="9">
    <source>
        <dbReference type="PROSITE-ProRule" id="PRU00779"/>
    </source>
</evidence>
<dbReference type="GO" id="GO:0005615">
    <property type="term" value="C:extracellular space"/>
    <property type="evidence" value="ECO:0007669"/>
    <property type="project" value="TreeGrafter"/>
</dbReference>
<keyword evidence="4" id="KW-0677">Repeat</keyword>
<comment type="function">
    <text evidence="6">Inhibits gastrointestinal motility and gastric acid secretion. Could function as a structural component of gastric mucus, possibly by stabilizing glycoproteins in the mucus gel through interactions with carbohydrate side chains.</text>
</comment>
<feature type="chain" id="PRO_5028354801" description="Trefoil factor 2" evidence="10">
    <location>
        <begin position="24"/>
        <end position="176"/>
    </location>
</feature>
<dbReference type="PROSITE" id="PS51448">
    <property type="entry name" value="P_TREFOIL_2"/>
    <property type="match status" value="2"/>
</dbReference>
<evidence type="ECO:0000256" key="5">
    <source>
        <dbReference type="ARBA" id="ARBA00023157"/>
    </source>
</evidence>
<dbReference type="PROSITE" id="PS00025">
    <property type="entry name" value="P_TREFOIL_1"/>
    <property type="match status" value="2"/>
</dbReference>
<feature type="domain" description="P-type" evidence="11">
    <location>
        <begin position="79"/>
        <end position="122"/>
    </location>
</feature>
<dbReference type="Gene3D" id="4.10.110.10">
    <property type="entry name" value="Spasmolytic Protein, domain 1"/>
    <property type="match status" value="2"/>
</dbReference>
<evidence type="ECO:0000259" key="11">
    <source>
        <dbReference type="PROSITE" id="PS51448"/>
    </source>
</evidence>
<protein>
    <recommendedName>
        <fullName evidence="7">Trefoil factor 2</fullName>
    </recommendedName>
    <alternativeName>
        <fullName evidence="8">Spasmolytic polypeptide</fullName>
    </alternativeName>
</protein>
<feature type="disulfide bond" evidence="9">
    <location>
        <begin position="91"/>
        <end position="106"/>
    </location>
</feature>
<dbReference type="InParanoid" id="A0A6P3EUH2"/>
<dbReference type="GeneID" id="101563787"/>
<dbReference type="InterPro" id="IPR017957">
    <property type="entry name" value="P_trefoil_CS"/>
</dbReference>
<dbReference type="PANTHER" id="PTHR13826">
    <property type="entry name" value="INTESTINAL TREFOIL FACTOR-RELATED"/>
    <property type="match status" value="1"/>
</dbReference>
<gene>
    <name evidence="13" type="primary">Tff2</name>
</gene>
<proteinExistence type="predicted"/>
<keyword evidence="5 9" id="KW-1015">Disulfide bond</keyword>
<keyword evidence="2" id="KW-0964">Secreted</keyword>
<name>A0A6P3EUH2_OCTDE</name>
<feature type="disulfide bond" evidence="9">
    <location>
        <begin position="81"/>
        <end position="107"/>
    </location>
</feature>
<evidence type="ECO:0000256" key="3">
    <source>
        <dbReference type="ARBA" id="ARBA00022729"/>
    </source>
</evidence>
<dbReference type="CTD" id="7032"/>
<dbReference type="PANTHER" id="PTHR13826:SF17">
    <property type="entry name" value="TREFOIL FACTOR 2"/>
    <property type="match status" value="1"/>
</dbReference>
<dbReference type="InterPro" id="IPR017994">
    <property type="entry name" value="P_trefoil_chordata"/>
</dbReference>
<comment type="caution">
    <text evidence="9">Lacks conserved residue(s) required for the propagation of feature annotation.</text>
</comment>
<evidence type="ECO:0000256" key="4">
    <source>
        <dbReference type="ARBA" id="ARBA00022737"/>
    </source>
</evidence>
<accession>A0A6P3EUH2</accession>
<dbReference type="RefSeq" id="XP_004632002.1">
    <property type="nucleotide sequence ID" value="XM_004631945.2"/>
</dbReference>
<dbReference type="InterPro" id="IPR044913">
    <property type="entry name" value="P_trefoil_dom_sf"/>
</dbReference>